<dbReference type="Gene3D" id="2.40.128.520">
    <property type="match status" value="1"/>
</dbReference>
<keyword evidence="1" id="KW-0732">Signal</keyword>
<evidence type="ECO:0000313" key="3">
    <source>
        <dbReference type="EMBL" id="QYZ68328.1"/>
    </source>
</evidence>
<dbReference type="Proteomes" id="UP000826300">
    <property type="component" value="Chromosome"/>
</dbReference>
<dbReference type="AlphaFoldDB" id="A0A8G0ZQN7"/>
<gene>
    <name evidence="3" type="ORF">JO391_11045</name>
</gene>
<dbReference type="KEGG" id="nsm:JO391_11045"/>
<dbReference type="RefSeq" id="WP_220660552.1">
    <property type="nucleotide sequence ID" value="NZ_CP069370.1"/>
</dbReference>
<evidence type="ECO:0000256" key="1">
    <source>
        <dbReference type="SAM" id="SignalP"/>
    </source>
</evidence>
<dbReference type="EMBL" id="CP069370">
    <property type="protein sequence ID" value="QYZ68328.1"/>
    <property type="molecule type" value="Genomic_DNA"/>
</dbReference>
<name>A0A8G0ZQN7_9RHOB</name>
<feature type="chain" id="PRO_5034148732" evidence="1">
    <location>
        <begin position="20"/>
        <end position="129"/>
    </location>
</feature>
<feature type="domain" description="DUF2147" evidence="2">
    <location>
        <begin position="24"/>
        <end position="127"/>
    </location>
</feature>
<evidence type="ECO:0000259" key="2">
    <source>
        <dbReference type="Pfam" id="PF09917"/>
    </source>
</evidence>
<dbReference type="PANTHER" id="PTHR36919">
    <property type="entry name" value="BLR1215 PROTEIN"/>
    <property type="match status" value="1"/>
</dbReference>
<evidence type="ECO:0000313" key="4">
    <source>
        <dbReference type="Proteomes" id="UP000826300"/>
    </source>
</evidence>
<accession>A0A8G0ZQN7</accession>
<keyword evidence="4" id="KW-1185">Reference proteome</keyword>
<dbReference type="PANTHER" id="PTHR36919:SF3">
    <property type="entry name" value="BLL5882 PROTEIN"/>
    <property type="match status" value="1"/>
</dbReference>
<reference evidence="3" key="1">
    <citation type="submission" date="2021-02" db="EMBL/GenBank/DDBJ databases">
        <title>Rhodobacter shimadae sp. nov., an aerobic anoxygenic phototrophic bacterium isolated from a hot spring.</title>
        <authorList>
            <person name="Muramatsu S."/>
            <person name="Haruta S."/>
            <person name="Hirose S."/>
            <person name="Hanada S."/>
        </authorList>
    </citation>
    <scope>NUCLEOTIDE SEQUENCE</scope>
    <source>
        <strain evidence="3">N10</strain>
    </source>
</reference>
<dbReference type="Pfam" id="PF09917">
    <property type="entry name" value="DUF2147"/>
    <property type="match status" value="1"/>
</dbReference>
<protein>
    <submittedName>
        <fullName evidence="3">DUF2147 domain-containing protein</fullName>
    </submittedName>
</protein>
<organism evidence="3 4">
    <name type="scientific">Neotabrizicola shimadae</name>
    <dbReference type="NCBI Taxonomy" id="2807096"/>
    <lineage>
        <taxon>Bacteria</taxon>
        <taxon>Pseudomonadati</taxon>
        <taxon>Pseudomonadota</taxon>
        <taxon>Alphaproteobacteria</taxon>
        <taxon>Rhodobacterales</taxon>
        <taxon>Paracoccaceae</taxon>
        <taxon>Neotabrizicola</taxon>
    </lineage>
</organism>
<sequence length="129" mass="13831">MKFLTSAMILMLSAGAALADPVEGLWRTKPDDNGNTGLIRITSCGPAFCGKLEKAFDGAGKEISSPNIGKRIVWDMIPEGDGAYGDGKVWSPDRDKTYDAKMQLSGNKLSVSGCVLMICRDGGTWTRVQ</sequence>
<proteinExistence type="predicted"/>
<dbReference type="InterPro" id="IPR019223">
    <property type="entry name" value="DUF2147"/>
</dbReference>
<feature type="signal peptide" evidence="1">
    <location>
        <begin position="1"/>
        <end position="19"/>
    </location>
</feature>